<dbReference type="InterPro" id="IPR030395">
    <property type="entry name" value="GP_PDE_dom"/>
</dbReference>
<accession>A0ABP7DKQ2</accession>
<evidence type="ECO:0000313" key="3">
    <source>
        <dbReference type="Proteomes" id="UP001501536"/>
    </source>
</evidence>
<dbReference type="InterPro" id="IPR017946">
    <property type="entry name" value="PLC-like_Pdiesterase_TIM-brl"/>
</dbReference>
<dbReference type="PANTHER" id="PTHR43805">
    <property type="entry name" value="GLYCEROPHOSPHORYL DIESTER PHOSPHODIESTERASE"/>
    <property type="match status" value="1"/>
</dbReference>
<dbReference type="PANTHER" id="PTHR43805:SF1">
    <property type="entry name" value="GP-PDE DOMAIN-CONTAINING PROTEIN"/>
    <property type="match status" value="1"/>
</dbReference>
<comment type="caution">
    <text evidence="2">The sequence shown here is derived from an EMBL/GenBank/DDBJ whole genome shotgun (WGS) entry which is preliminary data.</text>
</comment>
<reference evidence="3" key="1">
    <citation type="journal article" date="2019" name="Int. J. Syst. Evol. Microbiol.">
        <title>The Global Catalogue of Microorganisms (GCM) 10K type strain sequencing project: providing services to taxonomists for standard genome sequencing and annotation.</title>
        <authorList>
            <consortium name="The Broad Institute Genomics Platform"/>
            <consortium name="The Broad Institute Genome Sequencing Center for Infectious Disease"/>
            <person name="Wu L."/>
            <person name="Ma J."/>
        </authorList>
    </citation>
    <scope>NUCLEOTIDE SEQUENCE [LARGE SCALE GENOMIC DNA]</scope>
    <source>
        <strain evidence="3">JCM 16961</strain>
    </source>
</reference>
<organism evidence="2 3">
    <name type="scientific">Zhihengliuella alba</name>
    <dbReference type="NCBI Taxonomy" id="547018"/>
    <lineage>
        <taxon>Bacteria</taxon>
        <taxon>Bacillati</taxon>
        <taxon>Actinomycetota</taxon>
        <taxon>Actinomycetes</taxon>
        <taxon>Micrococcales</taxon>
        <taxon>Micrococcaceae</taxon>
        <taxon>Zhihengliuella</taxon>
    </lineage>
</organism>
<proteinExistence type="predicted"/>
<dbReference type="EMBL" id="BAABCJ010000005">
    <property type="protein sequence ID" value="GAA3706052.1"/>
    <property type="molecule type" value="Genomic_DNA"/>
</dbReference>
<sequence length="238" mass="26479">MAAFRAAVELGLTHLETDVRTTSDGHLVVFHDEELDRLTGETGRIADLTLDDLARVRVAGEPIPTFEELLTAWPHVELNVDLKDERSVRTLADAVIGHGAHGRVVAASFSDRRRRALRRELERRGSRQVRATAGMALVAAFTLLGKASRGGFQPWRLLRPFLRRIFALQVPIRKGPLTVVEPGFLARAHEAGLEVHVWVVDDAETMHRLLDLGVDGIMADRADVLVDVYRERGIWPPG</sequence>
<evidence type="ECO:0000259" key="1">
    <source>
        <dbReference type="PROSITE" id="PS51704"/>
    </source>
</evidence>
<dbReference type="Proteomes" id="UP001501536">
    <property type="component" value="Unassembled WGS sequence"/>
</dbReference>
<evidence type="ECO:0000313" key="2">
    <source>
        <dbReference type="EMBL" id="GAA3706052.1"/>
    </source>
</evidence>
<dbReference type="SUPFAM" id="SSF51695">
    <property type="entry name" value="PLC-like phosphodiesterases"/>
    <property type="match status" value="1"/>
</dbReference>
<gene>
    <name evidence="2" type="ORF">GCM10022377_19780</name>
</gene>
<dbReference type="Pfam" id="PF03009">
    <property type="entry name" value="GDPD"/>
    <property type="match status" value="1"/>
</dbReference>
<dbReference type="PROSITE" id="PS51704">
    <property type="entry name" value="GP_PDE"/>
    <property type="match status" value="1"/>
</dbReference>
<keyword evidence="3" id="KW-1185">Reference proteome</keyword>
<dbReference type="Gene3D" id="3.20.20.190">
    <property type="entry name" value="Phosphatidylinositol (PI) phosphodiesterase"/>
    <property type="match status" value="1"/>
</dbReference>
<name>A0ABP7DKQ2_9MICC</name>
<feature type="domain" description="GP-PDE" evidence="1">
    <location>
        <begin position="1"/>
        <end position="229"/>
    </location>
</feature>
<protein>
    <submittedName>
        <fullName evidence="2">Glycerophosphodiester phosphodiesterase</fullName>
    </submittedName>
</protein>